<dbReference type="AlphaFoldDB" id="A0A8C5C998"/>
<proteinExistence type="predicted"/>
<keyword evidence="1" id="KW-0880">Kelch repeat</keyword>
<evidence type="ECO:0000313" key="4">
    <source>
        <dbReference type="Proteomes" id="UP000694546"/>
    </source>
</evidence>
<reference evidence="3" key="2">
    <citation type="submission" date="2025-09" db="UniProtKB">
        <authorList>
            <consortium name="Ensembl"/>
        </authorList>
    </citation>
    <scope>IDENTIFICATION</scope>
</reference>
<reference evidence="3" key="1">
    <citation type="submission" date="2025-08" db="UniProtKB">
        <authorList>
            <consortium name="Ensembl"/>
        </authorList>
    </citation>
    <scope>IDENTIFICATION</scope>
</reference>
<keyword evidence="2" id="KW-0677">Repeat</keyword>
<protein>
    <submittedName>
        <fullName evidence="3">Zgc:163014</fullName>
    </submittedName>
</protein>
<keyword evidence="4" id="KW-1185">Reference proteome</keyword>
<dbReference type="InterPro" id="IPR015915">
    <property type="entry name" value="Kelch-typ_b-propeller"/>
</dbReference>
<evidence type="ECO:0000256" key="2">
    <source>
        <dbReference type="ARBA" id="ARBA00022737"/>
    </source>
</evidence>
<dbReference type="Proteomes" id="UP000694546">
    <property type="component" value="Chromosome 5"/>
</dbReference>
<dbReference type="OMA" id="LDLFMEY"/>
<dbReference type="Gene3D" id="2.120.10.80">
    <property type="entry name" value="Kelch-type beta propeller"/>
    <property type="match status" value="2"/>
</dbReference>
<dbReference type="Ensembl" id="ENSGMOT00000032326.1">
    <property type="protein sequence ID" value="ENSGMOP00000059147.1"/>
    <property type="gene ID" value="ENSGMOG00000024580.1"/>
</dbReference>
<dbReference type="PANTHER" id="PTHR46093:SF19">
    <property type="entry name" value="RAB9 EFFECTOR PROTEIN WITH KELCH MOTIFS-LIKE"/>
    <property type="match status" value="1"/>
</dbReference>
<name>A0A8C5C998_GADMO</name>
<dbReference type="GeneTree" id="ENSGT00940000164710"/>
<dbReference type="PANTHER" id="PTHR46093">
    <property type="entry name" value="ACYL-COA-BINDING DOMAIN-CONTAINING PROTEIN 5"/>
    <property type="match status" value="1"/>
</dbReference>
<evidence type="ECO:0000313" key="3">
    <source>
        <dbReference type="Ensembl" id="ENSGMOP00000059147.1"/>
    </source>
</evidence>
<evidence type="ECO:0000256" key="1">
    <source>
        <dbReference type="ARBA" id="ARBA00022441"/>
    </source>
</evidence>
<organism evidence="3 4">
    <name type="scientific">Gadus morhua</name>
    <name type="common">Atlantic cod</name>
    <dbReference type="NCBI Taxonomy" id="8049"/>
    <lineage>
        <taxon>Eukaryota</taxon>
        <taxon>Metazoa</taxon>
        <taxon>Chordata</taxon>
        <taxon>Craniata</taxon>
        <taxon>Vertebrata</taxon>
        <taxon>Euteleostomi</taxon>
        <taxon>Actinopterygii</taxon>
        <taxon>Neopterygii</taxon>
        <taxon>Teleostei</taxon>
        <taxon>Neoteleostei</taxon>
        <taxon>Acanthomorphata</taxon>
        <taxon>Zeiogadaria</taxon>
        <taxon>Gadariae</taxon>
        <taxon>Gadiformes</taxon>
        <taxon>Gadoidei</taxon>
        <taxon>Gadidae</taxon>
        <taxon>Gadus</taxon>
    </lineage>
</organism>
<accession>A0A8C5C998</accession>
<sequence length="337" mass="36816">MQTPFVVGFHVVFYACTVAPSKRWNHTMCLIDPDTAVVIGGKTSEHKHCKDSLWKLEIEHNLWFPINSSTSGPAPPCVHGHSATFDPVSKALFVYGGFGEDKTYRDLHILNTETWTWKLVTAKGKVPTLAYHTATFYKKELYVFGGVHPSSHSGGKACTDSLSIFNPGDELWYKPIVEGDKPLPRFGHSSILLSDKLVVFGGRNTATYLNDLHILNLGFMEYTAVRCDNMAPLPRGFHVALAVPGNRMLVSGGCSSIGDLQDVHIFNMDTSTWSSVAAPLLCSTPRAGHALLSLGWSQLNQQGAAALQGTLLVFGGSDCSRTVYNDAIKYTVDVPNK</sequence>
<dbReference type="SUPFAM" id="SSF117281">
    <property type="entry name" value="Kelch motif"/>
    <property type="match status" value="1"/>
</dbReference>
<dbReference type="Pfam" id="PF13415">
    <property type="entry name" value="Beta-prop_FBX42"/>
    <property type="match status" value="1"/>
</dbReference>